<evidence type="ECO:0000313" key="3">
    <source>
        <dbReference type="EMBL" id="AUW95277.1"/>
    </source>
</evidence>
<feature type="transmembrane region" description="Helical" evidence="2">
    <location>
        <begin position="92"/>
        <end position="116"/>
    </location>
</feature>
<evidence type="ECO:0000313" key="4">
    <source>
        <dbReference type="Proteomes" id="UP000325292"/>
    </source>
</evidence>
<keyword evidence="2" id="KW-1133">Transmembrane helix</keyword>
<evidence type="ECO:0000256" key="1">
    <source>
        <dbReference type="ARBA" id="ARBA00004651"/>
    </source>
</evidence>
<feature type="transmembrane region" description="Helical" evidence="2">
    <location>
        <begin position="128"/>
        <end position="149"/>
    </location>
</feature>
<feature type="transmembrane region" description="Helical" evidence="2">
    <location>
        <begin position="158"/>
        <end position="176"/>
    </location>
</feature>
<dbReference type="InterPro" id="IPR036259">
    <property type="entry name" value="MFS_trans_sf"/>
</dbReference>
<name>A0ABM6RV91_9FIRM</name>
<feature type="transmembrane region" description="Helical" evidence="2">
    <location>
        <begin position="182"/>
        <end position="201"/>
    </location>
</feature>
<keyword evidence="4" id="KW-1185">Reference proteome</keyword>
<protein>
    <recommendedName>
        <fullName evidence="5">Major facilitator superfamily (MFS) profile domain-containing protein</fullName>
    </recommendedName>
</protein>
<keyword evidence="2" id="KW-0472">Membrane</keyword>
<dbReference type="InterPro" id="IPR011701">
    <property type="entry name" value="MFS"/>
</dbReference>
<dbReference type="Gene3D" id="1.20.1250.20">
    <property type="entry name" value="MFS general substrate transporter like domains"/>
    <property type="match status" value="1"/>
</dbReference>
<proteinExistence type="predicted"/>
<comment type="subcellular location">
    <subcellularLocation>
        <location evidence="1">Cell membrane</location>
        <topology evidence="1">Multi-pass membrane protein</topology>
    </subcellularLocation>
</comment>
<feature type="transmembrane region" description="Helical" evidence="2">
    <location>
        <begin position="222"/>
        <end position="239"/>
    </location>
</feature>
<organism evidence="3 4">
    <name type="scientific">Sulfobacillus thermotolerans</name>
    <dbReference type="NCBI Taxonomy" id="338644"/>
    <lineage>
        <taxon>Bacteria</taxon>
        <taxon>Bacillati</taxon>
        <taxon>Bacillota</taxon>
        <taxon>Clostridia</taxon>
        <taxon>Eubacteriales</taxon>
        <taxon>Clostridiales Family XVII. Incertae Sedis</taxon>
        <taxon>Sulfobacillus</taxon>
    </lineage>
</organism>
<evidence type="ECO:0000256" key="2">
    <source>
        <dbReference type="SAM" id="Phobius"/>
    </source>
</evidence>
<dbReference type="Proteomes" id="UP000325292">
    <property type="component" value="Chromosome"/>
</dbReference>
<sequence length="274" mass="29593">MAPFDQLINDDQTWISPSERGSVYFLVSHHFASGFFLDAGSYIMAMTTIVAVGRLVDGKNSDQDNDHGMIPIGLLGMGVWLLRLFEKSTDLLVMVVTNGGTYLAQGAVAVLLPMLIVQQLHYDSLYSWVMTAGTVADLIAGMASSWVLARLPRKFRPMAYGILAALNGLTLLLIAVAHTPAIIVGAMFIGGLCLEILYVLYVVQVQRTIPENAMGRYETLSASYSSVLMGLGTILAGLWHRVIGGLLVVSFISVMIPLAAGALRTWNNGVRVSD</sequence>
<evidence type="ECO:0008006" key="5">
    <source>
        <dbReference type="Google" id="ProtNLM"/>
    </source>
</evidence>
<dbReference type="Pfam" id="PF07690">
    <property type="entry name" value="MFS_1"/>
    <property type="match status" value="1"/>
</dbReference>
<dbReference type="EMBL" id="CP019454">
    <property type="protein sequence ID" value="AUW95277.1"/>
    <property type="molecule type" value="Genomic_DNA"/>
</dbReference>
<gene>
    <name evidence="3" type="ORF">BXT84_16020</name>
</gene>
<accession>A0ABM6RV91</accession>
<feature type="transmembrane region" description="Helical" evidence="2">
    <location>
        <begin position="68"/>
        <end position="85"/>
    </location>
</feature>
<dbReference type="SUPFAM" id="SSF103473">
    <property type="entry name" value="MFS general substrate transporter"/>
    <property type="match status" value="1"/>
</dbReference>
<keyword evidence="2" id="KW-0812">Transmembrane</keyword>
<feature type="transmembrane region" description="Helical" evidence="2">
    <location>
        <begin position="245"/>
        <end position="263"/>
    </location>
</feature>
<feature type="transmembrane region" description="Helical" evidence="2">
    <location>
        <begin position="35"/>
        <end position="56"/>
    </location>
</feature>
<reference evidence="3 4" key="1">
    <citation type="journal article" date="2019" name="Sci. Rep.">
        <title>Sulfobacillus thermotolerans: new insights into resistance and metabolic capacities of acidophilic chemolithotrophs.</title>
        <authorList>
            <person name="Panyushkina A.E."/>
            <person name="Babenko V.V."/>
            <person name="Nikitina A.S."/>
            <person name="Selezneva O.V."/>
            <person name="Tsaplina I.A."/>
            <person name="Letarova M.A."/>
            <person name="Kostryukova E.S."/>
            <person name="Letarov A.V."/>
        </authorList>
    </citation>
    <scope>NUCLEOTIDE SEQUENCE [LARGE SCALE GENOMIC DNA]</scope>
    <source>
        <strain evidence="3 4">Kr1</strain>
    </source>
</reference>